<feature type="transmembrane region" description="Helical" evidence="9">
    <location>
        <begin position="358"/>
        <end position="385"/>
    </location>
</feature>
<evidence type="ECO:0000313" key="11">
    <source>
        <dbReference type="Proteomes" id="UP000887566"/>
    </source>
</evidence>
<feature type="transmembrane region" description="Helical" evidence="9">
    <location>
        <begin position="397"/>
        <end position="415"/>
    </location>
</feature>
<evidence type="ECO:0000256" key="9">
    <source>
        <dbReference type="SAM" id="Phobius"/>
    </source>
</evidence>
<feature type="transmembrane region" description="Helical" evidence="9">
    <location>
        <begin position="491"/>
        <end position="512"/>
    </location>
</feature>
<comment type="subcellular location">
    <subcellularLocation>
        <location evidence="1">Cell membrane</location>
        <topology evidence="1">Multi-pass membrane protein</topology>
    </subcellularLocation>
</comment>
<feature type="transmembrane region" description="Helical" evidence="9">
    <location>
        <begin position="458"/>
        <end position="479"/>
    </location>
</feature>
<feature type="transmembrane region" description="Helical" evidence="9">
    <location>
        <begin position="280"/>
        <end position="299"/>
    </location>
</feature>
<evidence type="ECO:0000256" key="4">
    <source>
        <dbReference type="ARBA" id="ARBA00022475"/>
    </source>
</evidence>
<keyword evidence="7" id="KW-0406">Ion transport</keyword>
<dbReference type="Gene3D" id="1.10.287.570">
    <property type="entry name" value="Helical hairpin bin"/>
    <property type="match status" value="1"/>
</dbReference>
<dbReference type="FunFam" id="1.10.287.570:FF:000002">
    <property type="entry name" value="Solute carrier family 4 member 11"/>
    <property type="match status" value="1"/>
</dbReference>
<keyword evidence="8 9" id="KW-0472">Membrane</keyword>
<feature type="domain" description="Bicarbonate transporter-like transmembrane" evidence="10">
    <location>
        <begin position="249"/>
        <end position="627"/>
    </location>
</feature>
<feature type="transmembrane region" description="Helical" evidence="9">
    <location>
        <begin position="532"/>
        <end position="558"/>
    </location>
</feature>
<dbReference type="GO" id="GO:0050801">
    <property type="term" value="P:monoatomic ion homeostasis"/>
    <property type="evidence" value="ECO:0007669"/>
    <property type="project" value="TreeGrafter"/>
</dbReference>
<keyword evidence="3" id="KW-0813">Transport</keyword>
<dbReference type="PANTHER" id="PTHR11453:SF127">
    <property type="entry name" value="SOLUTE CARRIER FAMILY 4 MEMBER 11"/>
    <property type="match status" value="1"/>
</dbReference>
<dbReference type="InterPro" id="IPR011531">
    <property type="entry name" value="HCO3_transpt-like_TM_dom"/>
</dbReference>
<proteinExistence type="inferred from homology"/>
<evidence type="ECO:0000256" key="3">
    <source>
        <dbReference type="ARBA" id="ARBA00022448"/>
    </source>
</evidence>
<keyword evidence="6 9" id="KW-1133">Transmembrane helix</keyword>
<dbReference type="PANTHER" id="PTHR11453">
    <property type="entry name" value="ANION EXCHANGE PROTEIN"/>
    <property type="match status" value="1"/>
</dbReference>
<reference evidence="12" key="1">
    <citation type="submission" date="2022-11" db="UniProtKB">
        <authorList>
            <consortium name="WormBaseParasite"/>
        </authorList>
    </citation>
    <scope>IDENTIFICATION</scope>
</reference>
<evidence type="ECO:0000313" key="12">
    <source>
        <dbReference type="WBParaSite" id="PSAMB.scaffold563size47117.g7068.t2"/>
    </source>
</evidence>
<dbReference type="InterPro" id="IPR003020">
    <property type="entry name" value="HCO3_transpt_euk"/>
</dbReference>
<evidence type="ECO:0000256" key="6">
    <source>
        <dbReference type="ARBA" id="ARBA00022989"/>
    </source>
</evidence>
<dbReference type="AlphaFoldDB" id="A0A914X1H4"/>
<name>A0A914X1H4_9BILA</name>
<keyword evidence="5 9" id="KW-0812">Transmembrane</keyword>
<dbReference type="Proteomes" id="UP000887566">
    <property type="component" value="Unplaced"/>
</dbReference>
<evidence type="ECO:0000256" key="1">
    <source>
        <dbReference type="ARBA" id="ARBA00004651"/>
    </source>
</evidence>
<keyword evidence="11" id="KW-1185">Reference proteome</keyword>
<evidence type="ECO:0000256" key="7">
    <source>
        <dbReference type="ARBA" id="ARBA00023065"/>
    </source>
</evidence>
<dbReference type="InterPro" id="IPR016152">
    <property type="entry name" value="PTrfase/Anion_transptr"/>
</dbReference>
<dbReference type="WBParaSite" id="PSAMB.scaffold563size47117.g7068.t2">
    <property type="protein sequence ID" value="PSAMB.scaffold563size47117.g7068.t2"/>
    <property type="gene ID" value="PSAMB.scaffold563size47117.g7068"/>
</dbReference>
<dbReference type="GO" id="GO:0016323">
    <property type="term" value="C:basolateral plasma membrane"/>
    <property type="evidence" value="ECO:0007669"/>
    <property type="project" value="TreeGrafter"/>
</dbReference>
<evidence type="ECO:0000256" key="5">
    <source>
        <dbReference type="ARBA" id="ARBA00022692"/>
    </source>
</evidence>
<comment type="similarity">
    <text evidence="2">Belongs to the anion exchanger (TC 2.A.31) family.</text>
</comment>
<evidence type="ECO:0000256" key="2">
    <source>
        <dbReference type="ARBA" id="ARBA00010993"/>
    </source>
</evidence>
<dbReference type="GO" id="GO:0006820">
    <property type="term" value="P:monoatomic anion transport"/>
    <property type="evidence" value="ECO:0007669"/>
    <property type="project" value="InterPro"/>
</dbReference>
<accession>A0A914X1H4</accession>
<sequence length="630" mass="70916">MASVSPIRFEQGEDPVSVNDESKELTTLMHTKHEKLLVKDFVSEVRGRLDVNHLLEKSVILLDLNESIYEEIFKRIIGELATRDAKINLDAVQEALFVQDEGTPFNSLRQTLQSISSTGEGGMFTYDQTWVSTFCTLDGVEHRNIAIARLHSPINLGRTMEEIRFVIVVVGPPREKGTKTVLEAARTFGTLFADIDVKQRLLLARSVNDFKAILISSSDQRAQDPTHFQHKTNTGEKANIPDTKWYPGRGIAHDFKLRIRLYASDYYDGVKDRRAIQKTLSTTVFLFFTCLLPAIAFGVFNDENTNGQLNVKKVIFAQAVGGIFFAIFSGQPMNIALTSAPLAIYIKVIYTISESFGYDFFAMYACVGLWCQFFLTICAFTEAANVMKSATRSTEELFGMFIVSAFHLNAFKAIYRSFQEHYFPCDEKNYTLSSNITNMTNLSSEIEHFPTDCHRDTAILFIILTFGTLWIGLSLFNLRSTPYLTRGKRDILADYALAVGVIVMSIVGTFVFRQVEKDVFDVRLNAPYAAIAPFWTLPLSAYFVSMGLGFSLCFLFFMDQCIVTATAENPQHKLKKPTAAHMDLLGVAILNVFFSIVGMPWMHAAIPQAPLHVRALADIEERVVQGRVYR</sequence>
<dbReference type="Gene3D" id="3.40.930.10">
    <property type="entry name" value="Mannitol-specific EII, Chain A"/>
    <property type="match status" value="1"/>
</dbReference>
<dbReference type="Pfam" id="PF00955">
    <property type="entry name" value="HCO3_cotransp"/>
    <property type="match status" value="1"/>
</dbReference>
<dbReference type="GO" id="GO:0005452">
    <property type="term" value="F:solute:inorganic anion antiporter activity"/>
    <property type="evidence" value="ECO:0007669"/>
    <property type="project" value="InterPro"/>
</dbReference>
<feature type="transmembrane region" description="Helical" evidence="9">
    <location>
        <begin position="579"/>
        <end position="602"/>
    </location>
</feature>
<organism evidence="11 12">
    <name type="scientific">Plectus sambesii</name>
    <dbReference type="NCBI Taxonomy" id="2011161"/>
    <lineage>
        <taxon>Eukaryota</taxon>
        <taxon>Metazoa</taxon>
        <taxon>Ecdysozoa</taxon>
        <taxon>Nematoda</taxon>
        <taxon>Chromadorea</taxon>
        <taxon>Plectida</taxon>
        <taxon>Plectina</taxon>
        <taxon>Plectoidea</taxon>
        <taxon>Plectidae</taxon>
        <taxon>Plectus</taxon>
    </lineage>
</organism>
<feature type="transmembrane region" description="Helical" evidence="9">
    <location>
        <begin position="311"/>
        <end position="328"/>
    </location>
</feature>
<evidence type="ECO:0000256" key="8">
    <source>
        <dbReference type="ARBA" id="ARBA00023136"/>
    </source>
</evidence>
<evidence type="ECO:0000259" key="10">
    <source>
        <dbReference type="Pfam" id="PF00955"/>
    </source>
</evidence>
<dbReference type="SUPFAM" id="SSF55804">
    <property type="entry name" value="Phoshotransferase/anion transport protein"/>
    <property type="match status" value="1"/>
</dbReference>
<protein>
    <submittedName>
        <fullName evidence="12">Bicarbonate transporter-like transmembrane domain-containing protein</fullName>
    </submittedName>
</protein>
<keyword evidence="4" id="KW-1003">Cell membrane</keyword>